<protein>
    <submittedName>
        <fullName evidence="1">Uncharacterized protein</fullName>
    </submittedName>
</protein>
<dbReference type="Proteomes" id="UP001172386">
    <property type="component" value="Unassembled WGS sequence"/>
</dbReference>
<sequence length="848" mass="92616">MGKIEDDPTYNQPKPSIQPKKVPAGKEESNYAKSEGLKAYDDPTYNQPKRTPGGEDVNYPKEPTRPIDGRDGTGPLTEDPTYDRPRSSITNSRSIADDPTYNQPRRTPVSGNDSDYPPAPSQQPTGKRDGTGTMTEDPTYDRPRPSSTEHRSIADDPTYNQPTSTPAGGGGDANHTTSTRSSQSIADDPTYNQPRPISANGTNNSDDHSPQPKSQYSIPVGGGGENADDSSPTRGVSADDPVYSQKAQSRATSRLTQLTSQISPPASEPNTSKPRRRKQKPKDYQSALPADYSDILDHISKMQHHARNPPASDRGYTRQIRDGKLTSRQRIDTILNPGTFRELGSVTGRTTWSLDPNNPLTENVEDFTPSNNPQGFGQITCLKTGNMPPQTRQIYLTSDDFAIRGGHADGHNGLKTLYGEKLVLRLKVPAVKLVDGSSGGGSVTTIATTGYSYLPHVTLLRTVVKQLNAGIPNLGAVVGPAIGLGAARVVSTHFSVMAADIGSLFNAGPKVVEGATFEEGLSFQDLGGPWVHCCNGTIDNMAANEKECYEQIRTVLGYLPDCGNLQAPPCYPADWSGDDVNREDEKLRSIVPRKKNRMYNPYTIIESVVDRGSWFEIGRLWGRTGIVGLARLGGKPVAILSNNCEVNGGALDALGSQKMLKHIKFADVFNLPIVQFVDVPGYAIGTVAEKTGVMKWGVELGKAYYTSTTPIFTVLTRRAYGVAGGIMLDSREPWMRVAWPSANWGSLPLDGGIEVGHRHELKTIREKAEQEKPGSGEEAFKRRYKELDEMYVRLMNPVRTANVFNVEEIVDPKDTRKICCRWAKEMYGVVMQERLAHRAAGKIVPVFS</sequence>
<comment type="caution">
    <text evidence="1">The sequence shown here is derived from an EMBL/GenBank/DDBJ whole genome shotgun (WGS) entry which is preliminary data.</text>
</comment>
<gene>
    <name evidence="1" type="ORF">H2198_004739</name>
</gene>
<evidence type="ECO:0000313" key="1">
    <source>
        <dbReference type="EMBL" id="KAJ9656735.1"/>
    </source>
</evidence>
<proteinExistence type="predicted"/>
<name>A0ACC3A7P0_9EURO</name>
<accession>A0ACC3A7P0</accession>
<keyword evidence="2" id="KW-1185">Reference proteome</keyword>
<organism evidence="1 2">
    <name type="scientific">Neophaeococcomyces mojaviensis</name>
    <dbReference type="NCBI Taxonomy" id="3383035"/>
    <lineage>
        <taxon>Eukaryota</taxon>
        <taxon>Fungi</taxon>
        <taxon>Dikarya</taxon>
        <taxon>Ascomycota</taxon>
        <taxon>Pezizomycotina</taxon>
        <taxon>Eurotiomycetes</taxon>
        <taxon>Chaetothyriomycetidae</taxon>
        <taxon>Chaetothyriales</taxon>
        <taxon>Chaetothyriales incertae sedis</taxon>
        <taxon>Neophaeococcomyces</taxon>
    </lineage>
</organism>
<dbReference type="EMBL" id="JAPDRQ010000073">
    <property type="protein sequence ID" value="KAJ9656735.1"/>
    <property type="molecule type" value="Genomic_DNA"/>
</dbReference>
<evidence type="ECO:0000313" key="2">
    <source>
        <dbReference type="Proteomes" id="UP001172386"/>
    </source>
</evidence>
<reference evidence="1" key="1">
    <citation type="submission" date="2022-10" db="EMBL/GenBank/DDBJ databases">
        <title>Culturing micro-colonial fungi from biological soil crusts in the Mojave desert and describing Neophaeococcomyces mojavensis, and introducing the new genera and species Taxawa tesnikishii.</title>
        <authorList>
            <person name="Kurbessoian T."/>
            <person name="Stajich J.E."/>
        </authorList>
    </citation>
    <scope>NUCLEOTIDE SEQUENCE</scope>
    <source>
        <strain evidence="1">JES_112</strain>
    </source>
</reference>